<sequence>MRSVVGGVAFLCWYLRAEGELPLVKAALLLIRRQDTEDCHGQRLHGIILYYVQYFNLPVFTSSSRPLQRYPRLTLALCYLACARILTSCFLVFIRTIPAGQPLINTTC</sequence>
<comment type="caution">
    <text evidence="3">The sequence shown here is derived from an EMBL/GenBank/DDBJ whole genome shotgun (WGS) entry which is preliminary data.</text>
</comment>
<keyword evidence="2" id="KW-0732">Signal</keyword>
<keyword evidence="4" id="KW-1185">Reference proteome</keyword>
<reference evidence="3" key="1">
    <citation type="submission" date="2020-03" db="EMBL/GenBank/DDBJ databases">
        <authorList>
            <person name="Weist P."/>
        </authorList>
    </citation>
    <scope>NUCLEOTIDE SEQUENCE</scope>
</reference>
<evidence type="ECO:0000256" key="1">
    <source>
        <dbReference type="SAM" id="Phobius"/>
    </source>
</evidence>
<proteinExistence type="predicted"/>
<dbReference type="Proteomes" id="UP001153269">
    <property type="component" value="Unassembled WGS sequence"/>
</dbReference>
<feature type="transmembrane region" description="Helical" evidence="1">
    <location>
        <begin position="73"/>
        <end position="94"/>
    </location>
</feature>
<organism evidence="3 4">
    <name type="scientific">Pleuronectes platessa</name>
    <name type="common">European plaice</name>
    <dbReference type="NCBI Taxonomy" id="8262"/>
    <lineage>
        <taxon>Eukaryota</taxon>
        <taxon>Metazoa</taxon>
        <taxon>Chordata</taxon>
        <taxon>Craniata</taxon>
        <taxon>Vertebrata</taxon>
        <taxon>Euteleostomi</taxon>
        <taxon>Actinopterygii</taxon>
        <taxon>Neopterygii</taxon>
        <taxon>Teleostei</taxon>
        <taxon>Neoteleostei</taxon>
        <taxon>Acanthomorphata</taxon>
        <taxon>Carangaria</taxon>
        <taxon>Pleuronectiformes</taxon>
        <taxon>Pleuronectoidei</taxon>
        <taxon>Pleuronectidae</taxon>
        <taxon>Pleuronectes</taxon>
    </lineage>
</organism>
<feature type="signal peptide" evidence="2">
    <location>
        <begin position="1"/>
        <end position="19"/>
    </location>
</feature>
<evidence type="ECO:0000256" key="2">
    <source>
        <dbReference type="SAM" id="SignalP"/>
    </source>
</evidence>
<feature type="chain" id="PRO_5040285781" description="Secreted protein" evidence="2">
    <location>
        <begin position="20"/>
        <end position="108"/>
    </location>
</feature>
<dbReference type="EMBL" id="CADEAL010004094">
    <property type="protein sequence ID" value="CAB1451617.1"/>
    <property type="molecule type" value="Genomic_DNA"/>
</dbReference>
<gene>
    <name evidence="3" type="ORF">PLEPLA_LOCUS39311</name>
</gene>
<keyword evidence="1" id="KW-0472">Membrane</keyword>
<evidence type="ECO:0000313" key="4">
    <source>
        <dbReference type="Proteomes" id="UP001153269"/>
    </source>
</evidence>
<keyword evidence="1" id="KW-0812">Transmembrane</keyword>
<dbReference type="AlphaFoldDB" id="A0A9N7VLQ6"/>
<keyword evidence="1" id="KW-1133">Transmembrane helix</keyword>
<name>A0A9N7VLQ6_PLEPL</name>
<evidence type="ECO:0008006" key="5">
    <source>
        <dbReference type="Google" id="ProtNLM"/>
    </source>
</evidence>
<protein>
    <recommendedName>
        <fullName evidence="5">Secreted protein</fullName>
    </recommendedName>
</protein>
<accession>A0A9N7VLQ6</accession>
<evidence type="ECO:0000313" key="3">
    <source>
        <dbReference type="EMBL" id="CAB1451617.1"/>
    </source>
</evidence>